<accession>C0G3C2</accession>
<dbReference type="InterPro" id="IPR029069">
    <property type="entry name" value="HotDog_dom_sf"/>
</dbReference>
<keyword evidence="10 13" id="KW-0275">Fatty acid biosynthesis</keyword>
<comment type="catalytic activity">
    <reaction evidence="13">
        <text>(2E)-decenoyl-[ACP] = (3Z)-decenoyl-[ACP]</text>
        <dbReference type="Rhea" id="RHEA:23568"/>
        <dbReference type="Rhea" id="RHEA-COMP:9639"/>
        <dbReference type="Rhea" id="RHEA-COMP:9927"/>
        <dbReference type="ChEBI" id="CHEBI:78467"/>
        <dbReference type="ChEBI" id="CHEBI:78798"/>
        <dbReference type="EC" id="5.3.3.14"/>
    </reaction>
</comment>
<gene>
    <name evidence="13 14" type="primary">fabA</name>
    <name evidence="14" type="ORF">BCETI_1000152</name>
</gene>
<keyword evidence="7 13" id="KW-0444">Lipid biosynthesis</keyword>
<reference evidence="14 15" key="1">
    <citation type="submission" date="2009-03" db="EMBL/GenBank/DDBJ databases">
        <authorList>
            <person name="Setubal J.C."/>
            <person name="Boyle S."/>
            <person name="Crasta O.R."/>
            <person name="Gillespie J.J."/>
            <person name="Kenyon R.W."/>
            <person name="Lu J."/>
            <person name="Mane S."/>
            <person name="Nagrani S."/>
            <person name="Shallom J.M."/>
            <person name="Shallom S."/>
            <person name="Shukla M."/>
            <person name="Snyder E.E."/>
            <person name="Sobral B.W."/>
            <person name="Wattam A.R."/>
            <person name="Will R."/>
            <person name="Williams K."/>
            <person name="Yoo H."/>
            <person name="Bruce D.H."/>
            <person name="Detter C."/>
            <person name="Munk C."/>
            <person name="Brettin T.S."/>
            <person name="Ficht T."/>
        </authorList>
    </citation>
    <scope>NUCLEOTIDE SEQUENCE [LARGE SCALE GENOMIC DNA]</scope>
    <source>
        <strain evidence="14 15">Cudo</strain>
    </source>
</reference>
<dbReference type="Proteomes" id="UP000003678">
    <property type="component" value="Unassembled WGS sequence"/>
</dbReference>
<comment type="catalytic activity">
    <reaction evidence="13">
        <text>(3R)-hydroxydecanoyl-[ACP] = (2E)-decenoyl-[ACP] + H2O</text>
        <dbReference type="Rhea" id="RHEA:41860"/>
        <dbReference type="Rhea" id="RHEA-COMP:9638"/>
        <dbReference type="Rhea" id="RHEA-COMP:9639"/>
        <dbReference type="ChEBI" id="CHEBI:15377"/>
        <dbReference type="ChEBI" id="CHEBI:78466"/>
        <dbReference type="ChEBI" id="CHEBI:78467"/>
    </reaction>
</comment>
<keyword evidence="11 13" id="KW-0413">Isomerase</keyword>
<dbReference type="CDD" id="cd01287">
    <property type="entry name" value="FabA"/>
    <property type="match status" value="1"/>
</dbReference>
<protein>
    <recommendedName>
        <fullName evidence="13">3-hydroxydecanoyl-[acyl-carrier-protein] dehydratase</fullName>
        <ecNumber evidence="13">4.2.1.59</ecNumber>
    </recommendedName>
    <alternativeName>
        <fullName evidence="13">3-hydroxyacyl-[acyl-carrier-protein] dehydratase FabA</fullName>
    </alternativeName>
    <alternativeName>
        <fullName evidence="13">Beta-hydroxydecanoyl thioester dehydrase</fullName>
    </alternativeName>
    <alternativeName>
        <fullName evidence="13">Trans-2-decenoyl-[acyl-carrier-protein] isomerase</fullName>
        <ecNumber evidence="13">5.3.3.14</ecNumber>
    </alternativeName>
</protein>
<dbReference type="GO" id="GO:0019171">
    <property type="term" value="F:(3R)-hydroxyacyl-[acyl-carrier-protein] dehydratase activity"/>
    <property type="evidence" value="ECO:0007669"/>
    <property type="project" value="UniProtKB-UniRule"/>
</dbReference>
<dbReference type="UniPathway" id="UPA00094"/>
<evidence type="ECO:0000256" key="7">
    <source>
        <dbReference type="ARBA" id="ARBA00022516"/>
    </source>
</evidence>
<dbReference type="PANTHER" id="PTHR30272:SF8">
    <property type="entry name" value="3-HYDROXYDECANOYL-[ACYL-CARRIER-PROTEIN] DEHYDRATASE"/>
    <property type="match status" value="1"/>
</dbReference>
<dbReference type="GO" id="GO:0006636">
    <property type="term" value="P:unsaturated fatty acid biosynthetic process"/>
    <property type="evidence" value="ECO:0007669"/>
    <property type="project" value="UniProtKB-UniRule"/>
</dbReference>
<evidence type="ECO:0000256" key="3">
    <source>
        <dbReference type="ARBA" id="ARBA00005194"/>
    </source>
</evidence>
<dbReference type="GO" id="GO:0005737">
    <property type="term" value="C:cytoplasm"/>
    <property type="evidence" value="ECO:0007669"/>
    <property type="project" value="UniProtKB-SubCell"/>
</dbReference>
<evidence type="ECO:0000256" key="10">
    <source>
        <dbReference type="ARBA" id="ARBA00023160"/>
    </source>
</evidence>
<keyword evidence="14" id="KW-0328">Glycosyltransferase</keyword>
<dbReference type="NCBIfam" id="TIGR01749">
    <property type="entry name" value="fabA"/>
    <property type="match status" value="1"/>
</dbReference>
<evidence type="ECO:0000256" key="8">
    <source>
        <dbReference type="ARBA" id="ARBA00022832"/>
    </source>
</evidence>
<dbReference type="PANTHER" id="PTHR30272">
    <property type="entry name" value="3-HYDROXYACYL-[ACYL-CARRIER-PROTEIN] DEHYDRATASE"/>
    <property type="match status" value="1"/>
</dbReference>
<comment type="subcellular location">
    <subcellularLocation>
        <location evidence="2 13">Cytoplasm</location>
    </subcellularLocation>
</comment>
<organism evidence="14 15">
    <name type="scientific">Brucella ceti str. Cudo</name>
    <dbReference type="NCBI Taxonomy" id="595497"/>
    <lineage>
        <taxon>Bacteria</taxon>
        <taxon>Pseudomonadati</taxon>
        <taxon>Pseudomonadota</taxon>
        <taxon>Alphaproteobacteria</taxon>
        <taxon>Hyphomicrobiales</taxon>
        <taxon>Brucellaceae</taxon>
        <taxon>Brucella/Ochrobactrum group</taxon>
        <taxon>Brucella</taxon>
    </lineage>
</organism>
<name>C0G3C2_9HYPH</name>
<dbReference type="InterPro" id="IPR010083">
    <property type="entry name" value="FabA"/>
</dbReference>
<dbReference type="EC" id="5.3.3.14" evidence="13"/>
<comment type="catalytic activity">
    <reaction evidence="1 13">
        <text>a (3R)-hydroxyacyl-[ACP] = a (2E)-enoyl-[ACP] + H2O</text>
        <dbReference type="Rhea" id="RHEA:13097"/>
        <dbReference type="Rhea" id="RHEA-COMP:9925"/>
        <dbReference type="Rhea" id="RHEA-COMP:9945"/>
        <dbReference type="ChEBI" id="CHEBI:15377"/>
        <dbReference type="ChEBI" id="CHEBI:78784"/>
        <dbReference type="ChEBI" id="CHEBI:78827"/>
        <dbReference type="EC" id="4.2.1.59"/>
    </reaction>
</comment>
<evidence type="ECO:0000256" key="6">
    <source>
        <dbReference type="ARBA" id="ARBA00022490"/>
    </source>
</evidence>
<keyword evidence="14" id="KW-0808">Transferase</keyword>
<comment type="similarity">
    <text evidence="4 13">Belongs to the thioester dehydratase family. FabA subfamily.</text>
</comment>
<evidence type="ECO:0000256" key="2">
    <source>
        <dbReference type="ARBA" id="ARBA00004496"/>
    </source>
</evidence>
<evidence type="ECO:0000313" key="14">
    <source>
        <dbReference type="EMBL" id="EEH15237.1"/>
    </source>
</evidence>
<evidence type="ECO:0000256" key="11">
    <source>
        <dbReference type="ARBA" id="ARBA00023235"/>
    </source>
</evidence>
<keyword evidence="6 13" id="KW-0963">Cytoplasm</keyword>
<evidence type="ECO:0000256" key="9">
    <source>
        <dbReference type="ARBA" id="ARBA00023098"/>
    </source>
</evidence>
<evidence type="ECO:0000256" key="13">
    <source>
        <dbReference type="HAMAP-Rule" id="MF_00405"/>
    </source>
</evidence>
<evidence type="ECO:0000256" key="12">
    <source>
        <dbReference type="ARBA" id="ARBA00023239"/>
    </source>
</evidence>
<keyword evidence="12 13" id="KW-0456">Lyase</keyword>
<dbReference type="Pfam" id="PF07977">
    <property type="entry name" value="FabA"/>
    <property type="match status" value="1"/>
</dbReference>
<dbReference type="EC" id="4.2.1.59" evidence="13"/>
<keyword evidence="8 13" id="KW-0276">Fatty acid metabolism</keyword>
<dbReference type="AlphaFoldDB" id="C0G3C2"/>
<evidence type="ECO:0000313" key="15">
    <source>
        <dbReference type="Proteomes" id="UP000003678"/>
    </source>
</evidence>
<dbReference type="Gene3D" id="3.10.129.10">
    <property type="entry name" value="Hotdog Thioesterase"/>
    <property type="match status" value="1"/>
</dbReference>
<feature type="active site" evidence="13">
    <location>
        <position position="117"/>
    </location>
</feature>
<evidence type="ECO:0000256" key="5">
    <source>
        <dbReference type="ARBA" id="ARBA00011738"/>
    </source>
</evidence>
<dbReference type="SUPFAM" id="SSF54637">
    <property type="entry name" value="Thioesterase/thiol ester dehydrase-isomerase"/>
    <property type="match status" value="1"/>
</dbReference>
<dbReference type="GO" id="GO:0016757">
    <property type="term" value="F:glycosyltransferase activity"/>
    <property type="evidence" value="ECO:0007669"/>
    <property type="project" value="UniProtKB-KW"/>
</dbReference>
<comment type="pathway">
    <text evidence="3 13">Lipid metabolism; fatty acid biosynthesis.</text>
</comment>
<comment type="caution">
    <text evidence="14">The sequence shown here is derived from an EMBL/GenBank/DDBJ whole genome shotgun (WGS) entry which is preliminary data.</text>
</comment>
<dbReference type="InterPro" id="IPR013114">
    <property type="entry name" value="FabA_FabZ"/>
</dbReference>
<comment type="subunit">
    <text evidence="5 13">Homodimer.</text>
</comment>
<dbReference type="GO" id="GO:0034017">
    <property type="term" value="F:trans-2-decenoyl-acyl-carrier-protein isomerase activity"/>
    <property type="evidence" value="ECO:0007669"/>
    <property type="project" value="UniProtKB-UniRule"/>
</dbReference>
<evidence type="ECO:0000256" key="1">
    <source>
        <dbReference type="ARBA" id="ARBA00001055"/>
    </source>
</evidence>
<dbReference type="EMBL" id="ACJD01000001">
    <property type="protein sequence ID" value="EEH15237.1"/>
    <property type="molecule type" value="Genomic_DNA"/>
</dbReference>
<proteinExistence type="inferred from homology"/>
<keyword evidence="9 13" id="KW-0443">Lipid metabolism</keyword>
<comment type="function">
    <text evidence="13">Necessary for the introduction of cis unsaturation into fatty acids. Catalyzes the dehydration of (3R)-3-hydroxydecanoyl-ACP to E-(2)-decenoyl-ACP and then its isomerization to Z-(3)-decenoyl-ACP. Can catalyze the dehydratase reaction for beta-hydroxyacyl-ACPs with saturated chain lengths up to 16:0, being most active on intermediate chain length.</text>
</comment>
<evidence type="ECO:0000256" key="4">
    <source>
        <dbReference type="ARBA" id="ARBA00006714"/>
    </source>
</evidence>
<sequence>MGNTRFFGKTHCMILLPETVCGRDVPVKLQPGRIAGRYRMNLKGGVMAEQKSSYGYEELLACGRGEMFGPGNAQLPLPPMLMIHRITEISETGGAFDKGYIRAEYDVRPDDWYFPCHFQGNPIMPGCLGLDGMWQLTGFFLGWLGEPGRGMALSTGEVKFKGMVRPHTKLLEYGIDFKRVMRGRLVLGTADGWLKADGELIYQATDLRVGLSKEGSAQ</sequence>
<dbReference type="HAMAP" id="MF_00405">
    <property type="entry name" value="FabA"/>
    <property type="match status" value="1"/>
</dbReference>
<dbReference type="NCBIfam" id="NF003509">
    <property type="entry name" value="PRK05174.1"/>
    <property type="match status" value="1"/>
</dbReference>